<evidence type="ECO:0000313" key="1">
    <source>
        <dbReference type="EMBL" id="GJT12873.1"/>
    </source>
</evidence>
<sequence length="242" mass="27712">MAEIFGLLKELTAIRAPEKVLVREEARHPITKHVNSISLIIMKEGKVIDKNVVEPNQSNVAKPIEVIDKKEETEDGADDETIRNAKKESKEELVEMPSQSHVYPLGIAEDVLVEIAGFIYPIDFVILDIKEDKKRPFILRTPFLTTAKAEIRFGKDIITLKSGKNKLKFHKIPELLYNIEEETKDGIGPVTPNSTVSRLILEWEERIKLHQEKEMEFNQWRSKVFNDGRSILGNEGSEVRNE</sequence>
<name>A0ABQ5BH89_9ASTR</name>
<gene>
    <name evidence="1" type="ORF">Tco_0859915</name>
</gene>
<proteinExistence type="predicted"/>
<dbReference type="PANTHER" id="PTHR33067:SF9">
    <property type="entry name" value="RNA-DIRECTED DNA POLYMERASE"/>
    <property type="match status" value="1"/>
</dbReference>
<dbReference type="Gene3D" id="2.40.70.10">
    <property type="entry name" value="Acid Proteases"/>
    <property type="match status" value="1"/>
</dbReference>
<organism evidence="1 2">
    <name type="scientific">Tanacetum coccineum</name>
    <dbReference type="NCBI Taxonomy" id="301880"/>
    <lineage>
        <taxon>Eukaryota</taxon>
        <taxon>Viridiplantae</taxon>
        <taxon>Streptophyta</taxon>
        <taxon>Embryophyta</taxon>
        <taxon>Tracheophyta</taxon>
        <taxon>Spermatophyta</taxon>
        <taxon>Magnoliopsida</taxon>
        <taxon>eudicotyledons</taxon>
        <taxon>Gunneridae</taxon>
        <taxon>Pentapetalae</taxon>
        <taxon>asterids</taxon>
        <taxon>campanulids</taxon>
        <taxon>Asterales</taxon>
        <taxon>Asteraceae</taxon>
        <taxon>Asteroideae</taxon>
        <taxon>Anthemideae</taxon>
        <taxon>Anthemidinae</taxon>
        <taxon>Tanacetum</taxon>
    </lineage>
</organism>
<accession>A0ABQ5BH89</accession>
<protein>
    <submittedName>
        <fullName evidence="1">Zinc finger, CCHC-type containing protein</fullName>
    </submittedName>
</protein>
<dbReference type="InterPro" id="IPR021109">
    <property type="entry name" value="Peptidase_aspartic_dom_sf"/>
</dbReference>
<dbReference type="PANTHER" id="PTHR33067">
    <property type="entry name" value="RNA-DIRECTED DNA POLYMERASE-RELATED"/>
    <property type="match status" value="1"/>
</dbReference>
<reference evidence="1" key="2">
    <citation type="submission" date="2022-01" db="EMBL/GenBank/DDBJ databases">
        <authorList>
            <person name="Yamashiro T."/>
            <person name="Shiraishi A."/>
            <person name="Satake H."/>
            <person name="Nakayama K."/>
        </authorList>
    </citation>
    <scope>NUCLEOTIDE SEQUENCE</scope>
</reference>
<dbReference type="EMBL" id="BQNB010013184">
    <property type="protein sequence ID" value="GJT12873.1"/>
    <property type="molecule type" value="Genomic_DNA"/>
</dbReference>
<dbReference type="Proteomes" id="UP001151760">
    <property type="component" value="Unassembled WGS sequence"/>
</dbReference>
<evidence type="ECO:0000313" key="2">
    <source>
        <dbReference type="Proteomes" id="UP001151760"/>
    </source>
</evidence>
<comment type="caution">
    <text evidence="1">The sequence shown here is derived from an EMBL/GenBank/DDBJ whole genome shotgun (WGS) entry which is preliminary data.</text>
</comment>
<reference evidence="1" key="1">
    <citation type="journal article" date="2022" name="Int. J. Mol. Sci.">
        <title>Draft Genome of Tanacetum Coccineum: Genomic Comparison of Closely Related Tanacetum-Family Plants.</title>
        <authorList>
            <person name="Yamashiro T."/>
            <person name="Shiraishi A."/>
            <person name="Nakayama K."/>
            <person name="Satake H."/>
        </authorList>
    </citation>
    <scope>NUCLEOTIDE SEQUENCE</scope>
</reference>
<keyword evidence="2" id="KW-1185">Reference proteome</keyword>